<evidence type="ECO:0000256" key="2">
    <source>
        <dbReference type="SAM" id="SignalP"/>
    </source>
</evidence>
<dbReference type="CDD" id="cd07012">
    <property type="entry name" value="PBP2_Bug_TTT"/>
    <property type="match status" value="1"/>
</dbReference>
<feature type="chain" id="PRO_5020985253" evidence="2">
    <location>
        <begin position="30"/>
        <end position="331"/>
    </location>
</feature>
<dbReference type="PANTHER" id="PTHR42928:SF5">
    <property type="entry name" value="BLR1237 PROTEIN"/>
    <property type="match status" value="1"/>
</dbReference>
<evidence type="ECO:0000256" key="1">
    <source>
        <dbReference type="ARBA" id="ARBA00006987"/>
    </source>
</evidence>
<dbReference type="OrthoDB" id="8886951at2"/>
<accession>A0A4V2F2C2</accession>
<dbReference type="AlphaFoldDB" id="A0A4V2F2C2"/>
<protein>
    <submittedName>
        <fullName evidence="3">Tripartite-type tricarboxylate transporter receptor subunit TctC</fullName>
    </submittedName>
</protein>
<dbReference type="RefSeq" id="WP_130362078.1">
    <property type="nucleotide sequence ID" value="NZ_SGXC01000004.1"/>
</dbReference>
<proteinExistence type="inferred from homology"/>
<dbReference type="PIRSF" id="PIRSF017082">
    <property type="entry name" value="YflP"/>
    <property type="match status" value="1"/>
</dbReference>
<gene>
    <name evidence="3" type="ORF">EV675_5745</name>
</gene>
<comment type="caution">
    <text evidence="3">The sequence shown here is derived from an EMBL/GenBank/DDBJ whole genome shotgun (WGS) entry which is preliminary data.</text>
</comment>
<dbReference type="Gene3D" id="3.40.190.150">
    <property type="entry name" value="Bordetella uptake gene, domain 1"/>
    <property type="match status" value="1"/>
</dbReference>
<evidence type="ECO:0000313" key="4">
    <source>
        <dbReference type="Proteomes" id="UP000292445"/>
    </source>
</evidence>
<dbReference type="Proteomes" id="UP000292445">
    <property type="component" value="Unassembled WGS sequence"/>
</dbReference>
<dbReference type="Gene3D" id="3.40.190.10">
    <property type="entry name" value="Periplasmic binding protein-like II"/>
    <property type="match status" value="1"/>
</dbReference>
<comment type="similarity">
    <text evidence="1">Belongs to the UPF0065 (bug) family.</text>
</comment>
<dbReference type="PROSITE" id="PS51257">
    <property type="entry name" value="PROKAR_LIPOPROTEIN"/>
    <property type="match status" value="1"/>
</dbReference>
<dbReference type="InterPro" id="IPR042100">
    <property type="entry name" value="Bug_dom1"/>
</dbReference>
<feature type="signal peptide" evidence="2">
    <location>
        <begin position="1"/>
        <end position="29"/>
    </location>
</feature>
<dbReference type="EMBL" id="SGXC01000004">
    <property type="protein sequence ID" value="RZS77022.1"/>
    <property type="molecule type" value="Genomic_DNA"/>
</dbReference>
<reference evidence="3 4" key="1">
    <citation type="submission" date="2019-02" db="EMBL/GenBank/DDBJ databases">
        <title>Genomic Encyclopedia of Type Strains, Phase IV (KMG-IV): sequencing the most valuable type-strain genomes for metagenomic binning, comparative biology and taxonomic classification.</title>
        <authorList>
            <person name="Goeker M."/>
        </authorList>
    </citation>
    <scope>NUCLEOTIDE SEQUENCE [LARGE SCALE GENOMIC DNA]</scope>
    <source>
        <strain evidence="3 4">K24</strain>
    </source>
</reference>
<keyword evidence="4" id="KW-1185">Reference proteome</keyword>
<organism evidence="3 4">
    <name type="scientific">Pigmentiphaga kullae</name>
    <dbReference type="NCBI Taxonomy" id="151784"/>
    <lineage>
        <taxon>Bacteria</taxon>
        <taxon>Pseudomonadati</taxon>
        <taxon>Pseudomonadota</taxon>
        <taxon>Betaproteobacteria</taxon>
        <taxon>Burkholderiales</taxon>
        <taxon>Alcaligenaceae</taxon>
        <taxon>Pigmentiphaga</taxon>
    </lineage>
</organism>
<sequence>MIVLERVGRRVGGVFCMAAAAWAGGCAWAAEPPAAGFPGRTVQVIVPYPPGGLTDGLVRQLAAELGQAWKQSVVVENRGGGGTTIGTAQVARAQPDGHTLLFTSTGLVTNQILMKSLPYEADALSPVAMGGTAPNVLYVRPGLPVQSVAELVAYAKARPGEVKFASTGNGSSPHLTAELLAARAGISILHVPYKGAGPALTDLLAGHVDAMFHFPASLALAKQGKLRALAVAADERLADAPDLPTVVQAGVPGVVSGSWFGFFVPSATPAAIQDRIHDDVAQALKAPAVRRYMQESGLVSPPMSRARFSAFIAHERDKWAEVIRTRNIRLE</sequence>
<dbReference type="SUPFAM" id="SSF53850">
    <property type="entry name" value="Periplasmic binding protein-like II"/>
    <property type="match status" value="1"/>
</dbReference>
<keyword evidence="3" id="KW-0675">Receptor</keyword>
<name>A0A4V2F2C2_9BURK</name>
<dbReference type="Pfam" id="PF03401">
    <property type="entry name" value="TctC"/>
    <property type="match status" value="1"/>
</dbReference>
<dbReference type="InterPro" id="IPR005064">
    <property type="entry name" value="BUG"/>
</dbReference>
<dbReference type="PANTHER" id="PTHR42928">
    <property type="entry name" value="TRICARBOXYLATE-BINDING PROTEIN"/>
    <property type="match status" value="1"/>
</dbReference>
<keyword evidence="2" id="KW-0732">Signal</keyword>
<evidence type="ECO:0000313" key="3">
    <source>
        <dbReference type="EMBL" id="RZS77022.1"/>
    </source>
</evidence>